<evidence type="ECO:0000256" key="1">
    <source>
        <dbReference type="ARBA" id="ARBA00004496"/>
    </source>
</evidence>
<keyword evidence="3" id="KW-0813">Transport</keyword>
<organism evidence="4 5">
    <name type="scientific">Parelaphostrongylus tenuis</name>
    <name type="common">Meningeal worm</name>
    <dbReference type="NCBI Taxonomy" id="148309"/>
    <lineage>
        <taxon>Eukaryota</taxon>
        <taxon>Metazoa</taxon>
        <taxon>Ecdysozoa</taxon>
        <taxon>Nematoda</taxon>
        <taxon>Chromadorea</taxon>
        <taxon>Rhabditida</taxon>
        <taxon>Rhabditina</taxon>
        <taxon>Rhabditomorpha</taxon>
        <taxon>Strongyloidea</taxon>
        <taxon>Metastrongylidae</taxon>
        <taxon>Parelaphostrongylus</taxon>
    </lineage>
</organism>
<dbReference type="InterPro" id="IPR016024">
    <property type="entry name" value="ARM-type_fold"/>
</dbReference>
<dbReference type="GO" id="GO:0005829">
    <property type="term" value="C:cytosol"/>
    <property type="evidence" value="ECO:0007669"/>
    <property type="project" value="TreeGrafter"/>
</dbReference>
<dbReference type="PANTHER" id="PTHR10997">
    <property type="entry name" value="IMPORTIN-7, 8, 11"/>
    <property type="match status" value="1"/>
</dbReference>
<name>A0AAD5N0Q9_PARTN</name>
<keyword evidence="5" id="KW-1185">Reference proteome</keyword>
<reference evidence="4" key="1">
    <citation type="submission" date="2021-06" db="EMBL/GenBank/DDBJ databases">
        <title>Parelaphostrongylus tenuis whole genome reference sequence.</title>
        <authorList>
            <person name="Garwood T.J."/>
            <person name="Larsen P.A."/>
            <person name="Fountain-Jones N.M."/>
            <person name="Garbe J.R."/>
            <person name="Macchietto M.G."/>
            <person name="Kania S.A."/>
            <person name="Gerhold R.W."/>
            <person name="Richards J.E."/>
            <person name="Wolf T.M."/>
        </authorList>
    </citation>
    <scope>NUCLEOTIDE SEQUENCE</scope>
    <source>
        <strain evidence="4">MNPRO001-30</strain>
        <tissue evidence="4">Meninges</tissue>
    </source>
</reference>
<dbReference type="SUPFAM" id="SSF48371">
    <property type="entry name" value="ARM repeat"/>
    <property type="match status" value="1"/>
</dbReference>
<dbReference type="Gene3D" id="1.25.10.10">
    <property type="entry name" value="Leucine-rich Repeat Variant"/>
    <property type="match status" value="1"/>
</dbReference>
<sequence length="469" mass="53167">MLSGPGAAPFFDVFYRDSKFRGKNPRLLAVDFIQRSTIDRSIEMHICEDSHNPAHGAGALLVGLSKRKDVVQSVVVFAIQVLSNTENPREIEGAFRMLGEVYAQLIKTKKYKDNVEQLLNNIVVGRLRDPSKFVRARAIWCIRRYAEARFFHTESLAKIIECLLNCLSDQHEELLVQVEAALAIRSLLKHQKKVHAIVKRSMGVIILNVLRLIGKTQIEDVIYVVDEFLEQYIDEVVPVASQVADHLCTMFSNILNSDAVEDSAPTLSNLIQTIDNMIDAVKDRMTIMVEVEASVLKVVNTILDLESYELSPVLYLYIVTNTESFLAFPHRIEAVLDMCCIVLKDDNTFGDKNHPYAAKLMECVLLECPSHTAKVIPAILMSVFDRLTKPFEDDLDELKPYLIIVIVAALYVNLEATLQTFREIDPENRNLVDYVCDELLSCYKKMEGIHNRYFQSSIEKVVSLVIAIL</sequence>
<proteinExistence type="predicted"/>
<dbReference type="GO" id="GO:0005635">
    <property type="term" value="C:nuclear envelope"/>
    <property type="evidence" value="ECO:0007669"/>
    <property type="project" value="TreeGrafter"/>
</dbReference>
<dbReference type="AlphaFoldDB" id="A0AAD5N0Q9"/>
<dbReference type="EMBL" id="JAHQIW010003201">
    <property type="protein sequence ID" value="KAJ1357616.1"/>
    <property type="molecule type" value="Genomic_DNA"/>
</dbReference>
<comment type="caution">
    <text evidence="4">The sequence shown here is derived from an EMBL/GenBank/DDBJ whole genome shotgun (WGS) entry which is preliminary data.</text>
</comment>
<dbReference type="GO" id="GO:0006606">
    <property type="term" value="P:protein import into nucleus"/>
    <property type="evidence" value="ECO:0007669"/>
    <property type="project" value="TreeGrafter"/>
</dbReference>
<keyword evidence="3" id="KW-0653">Protein transport</keyword>
<dbReference type="PANTHER" id="PTHR10997:SF18">
    <property type="entry name" value="D-IMPORTIN 7_RANBP7"/>
    <property type="match status" value="1"/>
</dbReference>
<comment type="subcellular location">
    <subcellularLocation>
        <location evidence="1">Cytoplasm</location>
    </subcellularLocation>
</comment>
<evidence type="ECO:0000256" key="2">
    <source>
        <dbReference type="ARBA" id="ARBA00022490"/>
    </source>
</evidence>
<dbReference type="InterPro" id="IPR011989">
    <property type="entry name" value="ARM-like"/>
</dbReference>
<evidence type="ECO:0000256" key="3">
    <source>
        <dbReference type="ARBA" id="ARBA00022927"/>
    </source>
</evidence>
<gene>
    <name evidence="4" type="ORF">KIN20_015797</name>
</gene>
<evidence type="ECO:0000313" key="5">
    <source>
        <dbReference type="Proteomes" id="UP001196413"/>
    </source>
</evidence>
<dbReference type="Proteomes" id="UP001196413">
    <property type="component" value="Unassembled WGS sequence"/>
</dbReference>
<evidence type="ECO:0000313" key="4">
    <source>
        <dbReference type="EMBL" id="KAJ1357616.1"/>
    </source>
</evidence>
<accession>A0AAD5N0Q9</accession>
<protein>
    <submittedName>
        <fullName evidence="4">Uncharacterized protein</fullName>
    </submittedName>
</protein>
<keyword evidence="2" id="KW-0963">Cytoplasm</keyword>